<gene>
    <name evidence="1" type="ORF">XBKQ1_370002</name>
</gene>
<reference evidence="1" key="1">
    <citation type="submission" date="2013-07" db="EMBL/GenBank/DDBJ databases">
        <title>Sub-species coevolution in mutualistic symbiosis.</title>
        <authorList>
            <person name="Murfin K."/>
            <person name="Klassen J."/>
            <person name="Lee M."/>
            <person name="Forst S."/>
            <person name="Stock P."/>
            <person name="Goodrich-Blair H."/>
        </authorList>
    </citation>
    <scope>NUCLEOTIDE SEQUENCE [LARGE SCALE GENOMIC DNA]</scope>
    <source>
        <strain evidence="1">Kraussei Quebec</strain>
    </source>
</reference>
<sequence length="228" mass="26217">MSSRSDVIEGRLVYTEKLGWVDTGHSKGNDAKMLMAAINSGDDTKESYFIIKYTQYMGLGLKYGTSKITRWKVRRGLSLNDKKRVALTIMMYTTHLFEAHQDSFPFNWYTDSGYSGEDLVSNLLGFYQAINGVDYLPQLQPISKEDALKRWDYYGAIGKYKNKIFKPLLFPDPKKYPNNARPYYSSLPTFLNTISPITDIDRSHLLIHIEDRTGYNIHAVRDVGIELE</sequence>
<protein>
    <submittedName>
        <fullName evidence="1">Uncharacterized protein</fullName>
    </submittedName>
</protein>
<name>A0A077PND7_XENBV</name>
<dbReference type="Proteomes" id="UP000028500">
    <property type="component" value="Unassembled WGS sequence"/>
</dbReference>
<comment type="caution">
    <text evidence="1">The sequence shown here is derived from an EMBL/GenBank/DDBJ whole genome shotgun (WGS) entry which is preliminary data.</text>
</comment>
<evidence type="ECO:0000313" key="2">
    <source>
        <dbReference type="Proteomes" id="UP000028500"/>
    </source>
</evidence>
<organism evidence="1 2">
    <name type="scientific">Xenorhabdus bovienii str. kraussei Quebec</name>
    <dbReference type="NCBI Taxonomy" id="1398203"/>
    <lineage>
        <taxon>Bacteria</taxon>
        <taxon>Pseudomonadati</taxon>
        <taxon>Pseudomonadota</taxon>
        <taxon>Gammaproteobacteria</taxon>
        <taxon>Enterobacterales</taxon>
        <taxon>Morganellaceae</taxon>
        <taxon>Xenorhabdus</taxon>
    </lineage>
</organism>
<dbReference type="HOGENOM" id="CLU_083006_0_0_6"/>
<keyword evidence="2" id="KW-1185">Reference proteome</keyword>
<accession>A0A077PND7</accession>
<dbReference type="AlphaFoldDB" id="A0A077PND7"/>
<evidence type="ECO:0000313" key="1">
    <source>
        <dbReference type="EMBL" id="CDH21354.1"/>
    </source>
</evidence>
<dbReference type="RefSeq" id="WP_038243892.1">
    <property type="nucleotide sequence ID" value="NZ_CAWLZI010000035.1"/>
</dbReference>
<dbReference type="EMBL" id="CBSY010000225">
    <property type="protein sequence ID" value="CDH21354.1"/>
    <property type="molecule type" value="Genomic_DNA"/>
</dbReference>
<dbReference type="OrthoDB" id="6629090at2"/>
<proteinExistence type="predicted"/>